<dbReference type="GO" id="GO:0051539">
    <property type="term" value="F:4 iron, 4 sulfur cluster binding"/>
    <property type="evidence" value="ECO:0007669"/>
    <property type="project" value="UniProtKB-KW"/>
</dbReference>
<keyword evidence="6" id="KW-0411">Iron-sulfur</keyword>
<evidence type="ECO:0000256" key="1">
    <source>
        <dbReference type="ARBA" id="ARBA00022448"/>
    </source>
</evidence>
<name>A0A1M5A5L6_9BACT</name>
<dbReference type="PROSITE" id="PS00198">
    <property type="entry name" value="4FE4S_FER_1"/>
    <property type="match status" value="1"/>
</dbReference>
<evidence type="ECO:0000256" key="6">
    <source>
        <dbReference type="ARBA" id="ARBA00023014"/>
    </source>
</evidence>
<evidence type="ECO:0000259" key="7">
    <source>
        <dbReference type="PROSITE" id="PS51379"/>
    </source>
</evidence>
<evidence type="ECO:0000313" key="8">
    <source>
        <dbReference type="EMBL" id="SHF25316.1"/>
    </source>
</evidence>
<dbReference type="Pfam" id="PF13247">
    <property type="entry name" value="Fer4_11"/>
    <property type="match status" value="1"/>
</dbReference>
<dbReference type="SUPFAM" id="SSF54862">
    <property type="entry name" value="4Fe-4S ferredoxins"/>
    <property type="match status" value="1"/>
</dbReference>
<keyword evidence="3" id="KW-0479">Metal-binding</keyword>
<feature type="domain" description="4Fe-4S ferredoxin-type" evidence="7">
    <location>
        <begin position="76"/>
        <end position="105"/>
    </location>
</feature>
<gene>
    <name evidence="8" type="ORF">SAMN02745206_01635</name>
</gene>
<dbReference type="Pfam" id="PF12800">
    <property type="entry name" value="Fer4_4"/>
    <property type="match status" value="1"/>
</dbReference>
<dbReference type="InterPro" id="IPR017900">
    <property type="entry name" value="4Fe4S_Fe_S_CS"/>
</dbReference>
<dbReference type="PROSITE" id="PS51379">
    <property type="entry name" value="4FE4S_FER_2"/>
    <property type="match status" value="3"/>
</dbReference>
<dbReference type="PANTHER" id="PTHR42859:SF10">
    <property type="entry name" value="DIMETHYLSULFOXIDE REDUCTASE CHAIN B"/>
    <property type="match status" value="1"/>
</dbReference>
<keyword evidence="9" id="KW-1185">Reference proteome</keyword>
<evidence type="ECO:0000256" key="2">
    <source>
        <dbReference type="ARBA" id="ARBA00022485"/>
    </source>
</evidence>
<protein>
    <submittedName>
        <fullName evidence="8">Fe-S-cluster-containing hydrogenase component 2</fullName>
    </submittedName>
</protein>
<proteinExistence type="predicted"/>
<dbReference type="GO" id="GO:0046872">
    <property type="term" value="F:metal ion binding"/>
    <property type="evidence" value="ECO:0007669"/>
    <property type="project" value="UniProtKB-KW"/>
</dbReference>
<feature type="domain" description="4Fe-4S ferredoxin-type" evidence="7">
    <location>
        <begin position="3"/>
        <end position="22"/>
    </location>
</feature>
<accession>A0A1M5A5L6</accession>
<keyword evidence="1" id="KW-0813">Transport</keyword>
<evidence type="ECO:0000256" key="3">
    <source>
        <dbReference type="ARBA" id="ARBA00022723"/>
    </source>
</evidence>
<dbReference type="InterPro" id="IPR050294">
    <property type="entry name" value="RnfB_subfamily"/>
</dbReference>
<evidence type="ECO:0000256" key="4">
    <source>
        <dbReference type="ARBA" id="ARBA00022982"/>
    </source>
</evidence>
<sequence length="175" mass="18890">MTAQLLAVPERCTGCMRCATVCSALKEGMFRPSRARLHVVNFPLEGFSAPGICFHCPKADCEKACPEKAISRDEHGAVVVDRSLCNGCGDCVAACPYGMIVLDDEAKAFKCDLCGGDPACVKECEFGALLYGKPEGDLLKARGLQMKQRMPGEMAPEEKRRNLAVNLMKALRSDG</sequence>
<dbReference type="RefSeq" id="WP_073038497.1">
    <property type="nucleotide sequence ID" value="NZ_FQVB01000013.1"/>
</dbReference>
<dbReference type="EMBL" id="FQVB01000013">
    <property type="protein sequence ID" value="SHF25316.1"/>
    <property type="molecule type" value="Genomic_DNA"/>
</dbReference>
<evidence type="ECO:0000313" key="9">
    <source>
        <dbReference type="Proteomes" id="UP000184076"/>
    </source>
</evidence>
<organism evidence="8 9">
    <name type="scientific">Desulfacinum infernum DSM 9756</name>
    <dbReference type="NCBI Taxonomy" id="1121391"/>
    <lineage>
        <taxon>Bacteria</taxon>
        <taxon>Pseudomonadati</taxon>
        <taxon>Thermodesulfobacteriota</taxon>
        <taxon>Syntrophobacteria</taxon>
        <taxon>Syntrophobacterales</taxon>
        <taxon>Syntrophobacteraceae</taxon>
        <taxon>Desulfacinum</taxon>
    </lineage>
</organism>
<keyword evidence="5" id="KW-0408">Iron</keyword>
<dbReference type="AlphaFoldDB" id="A0A1M5A5L6"/>
<dbReference type="PANTHER" id="PTHR42859">
    <property type="entry name" value="OXIDOREDUCTASE"/>
    <property type="match status" value="1"/>
</dbReference>
<dbReference type="STRING" id="1121391.SAMN02745206_01635"/>
<dbReference type="Proteomes" id="UP000184076">
    <property type="component" value="Unassembled WGS sequence"/>
</dbReference>
<keyword evidence="2" id="KW-0004">4Fe-4S</keyword>
<keyword evidence="4" id="KW-0249">Electron transport</keyword>
<dbReference type="Gene3D" id="3.30.70.20">
    <property type="match status" value="2"/>
</dbReference>
<feature type="domain" description="4Fe-4S ferredoxin-type" evidence="7">
    <location>
        <begin position="42"/>
        <end position="75"/>
    </location>
</feature>
<reference evidence="9" key="1">
    <citation type="submission" date="2016-11" db="EMBL/GenBank/DDBJ databases">
        <authorList>
            <person name="Varghese N."/>
            <person name="Submissions S."/>
        </authorList>
    </citation>
    <scope>NUCLEOTIDE SEQUENCE [LARGE SCALE GENOMIC DNA]</scope>
    <source>
        <strain evidence="9">DSM 9756</strain>
    </source>
</reference>
<dbReference type="CDD" id="cd10550">
    <property type="entry name" value="DMSOR_beta_like"/>
    <property type="match status" value="1"/>
</dbReference>
<dbReference type="InterPro" id="IPR017896">
    <property type="entry name" value="4Fe4S_Fe-S-bd"/>
</dbReference>
<evidence type="ECO:0000256" key="5">
    <source>
        <dbReference type="ARBA" id="ARBA00023004"/>
    </source>
</evidence>
<dbReference type="OrthoDB" id="9789030at2"/>